<evidence type="ECO:0000313" key="2">
    <source>
        <dbReference type="EMBL" id="VEL26504.1"/>
    </source>
</evidence>
<sequence length="420" mass="47351">MRLGLTVQSRLRPRWGRLGGDGRNASLAPTRALEDVELKNRRLTQVPKKKQRVNVYQTEPSPRLRKRLLTTEKPPNGTGNRNNADDAYSVVGEKDTILLNNPIALFSPATSQDCRLWNMQEAKTTRSLNSVLRDPDKMNLRIRPHFLLTHQKFYVIQPARYRSEVRIDFRRRLADEASLDDSRFDDVFSEDGGLTLAKLEAEADAKRMEEENEEEEDVASVKAIPCRGVASPDSDNSLKKCQIGQFKVNIGQGLSHRLQQRPKRDAKAQKHADEVDKQSRAYSTTLRSRGFKMQRTRFYNGGHGAGDNCGLDDGSEENFSVVRQLGRCVSGELSQQINPTRQLNAFCDSSQSHHIFSGSGISQCGQFDYQKSISNASPEEVSKGEMFPRLSDCETLVDKALEKKMCEREIQTELSGMQVG</sequence>
<dbReference type="Proteomes" id="UP000784294">
    <property type="component" value="Unassembled WGS sequence"/>
</dbReference>
<accession>A0A448X2U1</accession>
<name>A0A448X2U1_9PLAT</name>
<dbReference type="AlphaFoldDB" id="A0A448X2U1"/>
<keyword evidence="3" id="KW-1185">Reference proteome</keyword>
<feature type="region of interest" description="Disordered" evidence="1">
    <location>
        <begin position="255"/>
        <end position="278"/>
    </location>
</feature>
<proteinExistence type="predicted"/>
<organism evidence="2 3">
    <name type="scientific">Protopolystoma xenopodis</name>
    <dbReference type="NCBI Taxonomy" id="117903"/>
    <lineage>
        <taxon>Eukaryota</taxon>
        <taxon>Metazoa</taxon>
        <taxon>Spiralia</taxon>
        <taxon>Lophotrochozoa</taxon>
        <taxon>Platyhelminthes</taxon>
        <taxon>Monogenea</taxon>
        <taxon>Polyopisthocotylea</taxon>
        <taxon>Polystomatidea</taxon>
        <taxon>Polystomatidae</taxon>
        <taxon>Protopolystoma</taxon>
    </lineage>
</organism>
<protein>
    <submittedName>
        <fullName evidence="2">Uncharacterized protein</fullName>
    </submittedName>
</protein>
<reference evidence="2" key="1">
    <citation type="submission" date="2018-11" db="EMBL/GenBank/DDBJ databases">
        <authorList>
            <consortium name="Pathogen Informatics"/>
        </authorList>
    </citation>
    <scope>NUCLEOTIDE SEQUENCE</scope>
</reference>
<dbReference type="EMBL" id="CAAALY010080737">
    <property type="protein sequence ID" value="VEL26504.1"/>
    <property type="molecule type" value="Genomic_DNA"/>
</dbReference>
<comment type="caution">
    <text evidence="2">The sequence shown here is derived from an EMBL/GenBank/DDBJ whole genome shotgun (WGS) entry which is preliminary data.</text>
</comment>
<evidence type="ECO:0000256" key="1">
    <source>
        <dbReference type="SAM" id="MobiDB-lite"/>
    </source>
</evidence>
<gene>
    <name evidence="2" type="ORF">PXEA_LOCUS19944</name>
</gene>
<feature type="compositionally biased region" description="Basic and acidic residues" evidence="1">
    <location>
        <begin position="262"/>
        <end position="278"/>
    </location>
</feature>
<evidence type="ECO:0000313" key="3">
    <source>
        <dbReference type="Proteomes" id="UP000784294"/>
    </source>
</evidence>
<feature type="region of interest" description="Disordered" evidence="1">
    <location>
        <begin position="47"/>
        <end position="84"/>
    </location>
</feature>